<reference evidence="3" key="2">
    <citation type="submission" date="2022-01" db="EMBL/GenBank/DDBJ databases">
        <authorList>
            <person name="Yamashiro T."/>
            <person name="Shiraishi A."/>
            <person name="Satake H."/>
            <person name="Nakayama K."/>
        </authorList>
    </citation>
    <scope>NUCLEOTIDE SEQUENCE</scope>
</reference>
<protein>
    <submittedName>
        <fullName evidence="3">Retrovirus-related pol polyprotein from transposon TNT 1-94</fullName>
    </submittedName>
</protein>
<name>A0ABQ4YBU4_9ASTR</name>
<keyword evidence="4" id="KW-1185">Reference proteome</keyword>
<feature type="region of interest" description="Disordered" evidence="1">
    <location>
        <begin position="421"/>
        <end position="461"/>
    </location>
</feature>
<gene>
    <name evidence="3" type="ORF">Tco_0724763</name>
</gene>
<feature type="region of interest" description="Disordered" evidence="1">
    <location>
        <begin position="815"/>
        <end position="840"/>
    </location>
</feature>
<feature type="compositionally biased region" description="Polar residues" evidence="1">
    <location>
        <begin position="421"/>
        <end position="435"/>
    </location>
</feature>
<dbReference type="Pfam" id="PF13976">
    <property type="entry name" value="gag_pre-integrs"/>
    <property type="match status" value="1"/>
</dbReference>
<evidence type="ECO:0000313" key="4">
    <source>
        <dbReference type="Proteomes" id="UP001151760"/>
    </source>
</evidence>
<feature type="compositionally biased region" description="Polar residues" evidence="1">
    <location>
        <begin position="445"/>
        <end position="461"/>
    </location>
</feature>
<proteinExistence type="predicted"/>
<dbReference type="Proteomes" id="UP001151760">
    <property type="component" value="Unassembled WGS sequence"/>
</dbReference>
<evidence type="ECO:0000259" key="2">
    <source>
        <dbReference type="Pfam" id="PF13976"/>
    </source>
</evidence>
<comment type="caution">
    <text evidence="3">The sequence shown here is derived from an EMBL/GenBank/DDBJ whole genome shotgun (WGS) entry which is preliminary data.</text>
</comment>
<reference evidence="3" key="1">
    <citation type="journal article" date="2022" name="Int. J. Mol. Sci.">
        <title>Draft Genome of Tanacetum Coccineum: Genomic Comparison of Closely Related Tanacetum-Family Plants.</title>
        <authorList>
            <person name="Yamashiro T."/>
            <person name="Shiraishi A."/>
            <person name="Nakayama K."/>
            <person name="Satake H."/>
        </authorList>
    </citation>
    <scope>NUCLEOTIDE SEQUENCE</scope>
</reference>
<accession>A0ABQ4YBU4</accession>
<dbReference type="InterPro" id="IPR025724">
    <property type="entry name" value="GAG-pre-integrase_dom"/>
</dbReference>
<evidence type="ECO:0000256" key="1">
    <source>
        <dbReference type="SAM" id="MobiDB-lite"/>
    </source>
</evidence>
<evidence type="ECO:0000313" key="3">
    <source>
        <dbReference type="EMBL" id="GJS74882.1"/>
    </source>
</evidence>
<organism evidence="3 4">
    <name type="scientific">Tanacetum coccineum</name>
    <dbReference type="NCBI Taxonomy" id="301880"/>
    <lineage>
        <taxon>Eukaryota</taxon>
        <taxon>Viridiplantae</taxon>
        <taxon>Streptophyta</taxon>
        <taxon>Embryophyta</taxon>
        <taxon>Tracheophyta</taxon>
        <taxon>Spermatophyta</taxon>
        <taxon>Magnoliopsida</taxon>
        <taxon>eudicotyledons</taxon>
        <taxon>Gunneridae</taxon>
        <taxon>Pentapetalae</taxon>
        <taxon>asterids</taxon>
        <taxon>campanulids</taxon>
        <taxon>Asterales</taxon>
        <taxon>Asteraceae</taxon>
        <taxon>Asteroideae</taxon>
        <taxon>Anthemideae</taxon>
        <taxon>Anthemidinae</taxon>
        <taxon>Tanacetum</taxon>
    </lineage>
</organism>
<sequence length="840" mass="94919">MQMVGGNGGNQFRQYVGQNVRNQNGIRNQNRYNAVQNVENQHSNGNVVAVWAEGTGNGNNGNQIRCYNCRGLCYLARNCIVRPRIDVAYLQTQLLIAQKEEAGIQLQAEEFDLMAAVGDLDEFKEVNANCILMANLQQASTSGTQTDKALIYDSDGSAEYTEILDPIPEPHQVQQNDSNVIFAVFSVEQSGGTVEQHPATAEETRTLYDSLYNNIAIKVETETTKFVRDFKSLSNEADESLAKHKALEFEIERLLRAVVSQDIISIVQNPTIVETSDLQTELERTKERFENYTLDPLSQKLENENVELEFHILNYAKENAHLKTTYKNLFDSINVSVQKDITKGYSQGWNALSNPVTSNSAPSTQESKVMKNDNVIALGMFRINTSKTSRVDNVMPKKTIKASIRTNPITISQSHVISQENMNPNLNGISSTGLDSTAKIRRPQPRSNTKNDMVPSASKSSCIKNKEVEVEEHHRNLLFSKNKKHMSSECNNVKLAILNDKSEVVCATFKKPKKVGSKERLASPKPRKPRTYLRWLPTRRMFDLKGKIIASSESECQSECSKGHPDLFMVRQLEVLKAYDRKSKASNKLCLEVLKNYLEVAFKRNTCFVRNLKGADLLKGNRTTNLYTVNLHEMISTSLIFLMTSATSTKSWLWHQRLSYLNFDTINDLAKNDLVIGLPKFKYHKEHLVPHVYFLRSKDEAPEVIKTFLKKIQVLLQALVIINDREDIGKLRAKGDISFFIGYYANSCAYKFKTRASKHDFWTNQFRTRSYLYSVNNNNSKQTERELDLLFKAMYDDYISGQPLAAPRTAPATLAPQILQTPTTSTTTADTAPTPINSSS</sequence>
<feature type="domain" description="GAG-pre-integrase" evidence="2">
    <location>
        <begin position="625"/>
        <end position="680"/>
    </location>
</feature>
<dbReference type="EMBL" id="BQNB010010263">
    <property type="protein sequence ID" value="GJS74882.1"/>
    <property type="molecule type" value="Genomic_DNA"/>
</dbReference>